<feature type="signal peptide" evidence="3">
    <location>
        <begin position="1"/>
        <end position="21"/>
    </location>
</feature>
<dbReference type="Gene3D" id="2.60.40.10">
    <property type="entry name" value="Immunoglobulins"/>
    <property type="match status" value="2"/>
</dbReference>
<dbReference type="AlphaFoldDB" id="H0XBJ2"/>
<feature type="region of interest" description="Disordered" evidence="1">
    <location>
        <begin position="285"/>
        <end position="304"/>
    </location>
</feature>
<keyword evidence="2" id="KW-0472">Membrane</keyword>
<dbReference type="OMA" id="HEIHYAT"/>
<dbReference type="Ensembl" id="ENSOGAT00000014600.2">
    <property type="protein sequence ID" value="ENSOGAP00000013075.2"/>
    <property type="gene ID" value="ENSOGAG00000014594.2"/>
</dbReference>
<evidence type="ECO:0000313" key="5">
    <source>
        <dbReference type="Proteomes" id="UP000005225"/>
    </source>
</evidence>
<protein>
    <submittedName>
        <fullName evidence="4">Mast cell immunoglobulin like receptor 1</fullName>
    </submittedName>
</protein>
<dbReference type="Proteomes" id="UP000005225">
    <property type="component" value="Unassembled WGS sequence"/>
</dbReference>
<reference evidence="5" key="1">
    <citation type="submission" date="2011-03" db="EMBL/GenBank/DDBJ databases">
        <title>Version 3 of the genome sequence of Otolemur garnettii (Bushbaby).</title>
        <authorList>
            <consortium name="The Broad Institute Genome Sequencing Platform"/>
            <person name="Di Palma F."/>
            <person name="Johnson J."/>
            <person name="Lander E.S."/>
            <person name="Lindblad-Toh K."/>
            <person name="Jaffe D.B."/>
            <person name="Gnerre S."/>
            <person name="MacCallum I."/>
            <person name="Przybylski D."/>
            <person name="Ribeiro F.J."/>
            <person name="Burton J.N."/>
            <person name="Walker B.J."/>
            <person name="Sharpe T."/>
            <person name="Hall G."/>
        </authorList>
    </citation>
    <scope>NUCLEOTIDE SEQUENCE [LARGE SCALE GENOMIC DNA]</scope>
</reference>
<dbReference type="EMBL" id="AAQR03042154">
    <property type="status" value="NOT_ANNOTATED_CDS"/>
    <property type="molecule type" value="Genomic_DNA"/>
</dbReference>
<keyword evidence="5" id="KW-1185">Reference proteome</keyword>
<feature type="chain" id="PRO_5003545022" evidence="3">
    <location>
        <begin position="22"/>
        <end position="341"/>
    </location>
</feature>
<keyword evidence="2" id="KW-0812">Transmembrane</keyword>
<accession>H0XBJ2</accession>
<keyword evidence="2" id="KW-1133">Transmembrane helix</keyword>
<dbReference type="HOGENOM" id="CLU_069833_0_0_1"/>
<evidence type="ECO:0000256" key="1">
    <source>
        <dbReference type="SAM" id="MobiDB-lite"/>
    </source>
</evidence>
<dbReference type="InterPro" id="IPR036179">
    <property type="entry name" value="Ig-like_dom_sf"/>
</dbReference>
<dbReference type="EMBL" id="AAQR03042152">
    <property type="status" value="NOT_ANNOTATED_CDS"/>
    <property type="molecule type" value="Genomic_DNA"/>
</dbReference>
<evidence type="ECO:0000256" key="3">
    <source>
        <dbReference type="SAM" id="SignalP"/>
    </source>
</evidence>
<dbReference type="InParanoid" id="H0XBJ2"/>
<evidence type="ECO:0000256" key="2">
    <source>
        <dbReference type="SAM" id="Phobius"/>
    </source>
</evidence>
<reference evidence="4" key="2">
    <citation type="submission" date="2025-08" db="UniProtKB">
        <authorList>
            <consortium name="Ensembl"/>
        </authorList>
    </citation>
    <scope>IDENTIFICATION</scope>
</reference>
<keyword evidence="3" id="KW-0732">Signal</keyword>
<dbReference type="EMBL" id="AAQR03042153">
    <property type="status" value="NOT_ANNOTATED_CDS"/>
    <property type="molecule type" value="Genomic_DNA"/>
</dbReference>
<dbReference type="FunCoup" id="H0XBJ2">
    <property type="interactions" value="331"/>
</dbReference>
<reference evidence="4" key="3">
    <citation type="submission" date="2025-09" db="UniProtKB">
        <authorList>
            <consortium name="Ensembl"/>
        </authorList>
    </citation>
    <scope>IDENTIFICATION</scope>
</reference>
<dbReference type="SUPFAM" id="SSF48726">
    <property type="entry name" value="Immunoglobulin"/>
    <property type="match status" value="1"/>
</dbReference>
<feature type="transmembrane region" description="Helical" evidence="2">
    <location>
        <begin position="227"/>
        <end position="248"/>
    </location>
</feature>
<dbReference type="InterPro" id="IPR013783">
    <property type="entry name" value="Ig-like_fold"/>
</dbReference>
<dbReference type="eggNOG" id="ENOG502S5BW">
    <property type="taxonomic scope" value="Eukaryota"/>
</dbReference>
<name>H0XBJ2_OTOGA</name>
<evidence type="ECO:0000313" key="4">
    <source>
        <dbReference type="Ensembl" id="ENSOGAP00000013075.2"/>
    </source>
</evidence>
<sequence length="341" mass="37481">MQGHLNKLFLWAMFSSATVQKAVLDCGTTKADEFPSPLVYSQTNMVMRGQNVSLFCSHKNKSLQITYSLFRHEIFLGTQNGTGEPTIFKLNISEAGDLGPYKCKAQVLKCVKYSRDFNFTIADPVTAPLLTISITATGTERHVTLRCFSARGSLPINYTFFEKNVPISSAISKNAREPAELNLTRKDTEEEEYRCEARNGLPDLAQYSQPVSMAATGGDGCPLCLQLLLPGLLLGLTVIALILAFWILSKYKARKAVRGNAPKDCGATPLEVRIYANISLNQTGRTLSSSEPGQRVSIAQDEAGDSQEIHYATPVFREVAPTEQEACNDCKTECAYSELIL</sequence>
<proteinExistence type="predicted"/>
<dbReference type="STRING" id="30611.ENSOGAP00000013075"/>
<organism evidence="4 5">
    <name type="scientific">Otolemur garnettii</name>
    <name type="common">Small-eared galago</name>
    <name type="synonym">Garnett's greater bushbaby</name>
    <dbReference type="NCBI Taxonomy" id="30611"/>
    <lineage>
        <taxon>Eukaryota</taxon>
        <taxon>Metazoa</taxon>
        <taxon>Chordata</taxon>
        <taxon>Craniata</taxon>
        <taxon>Vertebrata</taxon>
        <taxon>Euteleostomi</taxon>
        <taxon>Mammalia</taxon>
        <taxon>Eutheria</taxon>
        <taxon>Euarchontoglires</taxon>
        <taxon>Primates</taxon>
        <taxon>Strepsirrhini</taxon>
        <taxon>Lorisiformes</taxon>
        <taxon>Galagidae</taxon>
        <taxon>Otolemur</taxon>
    </lineage>
</organism>
<dbReference type="GeneTree" id="ENSGT01050000244808"/>